<keyword evidence="1" id="KW-0812">Transmembrane</keyword>
<comment type="caution">
    <text evidence="3">The sequence shown here is derived from an EMBL/GenBank/DDBJ whole genome shotgun (WGS) entry which is preliminary data.</text>
</comment>
<evidence type="ECO:0000313" key="4">
    <source>
        <dbReference type="Proteomes" id="UP001500459"/>
    </source>
</evidence>
<evidence type="ECO:0000256" key="1">
    <source>
        <dbReference type="SAM" id="Phobius"/>
    </source>
</evidence>
<dbReference type="InterPro" id="IPR037682">
    <property type="entry name" value="TonB_C"/>
</dbReference>
<dbReference type="RefSeq" id="WP_344927123.1">
    <property type="nucleotide sequence ID" value="NZ_BAABCW010000007.1"/>
</dbReference>
<protein>
    <submittedName>
        <fullName evidence="3">Energy transducer TonB</fullName>
    </submittedName>
</protein>
<gene>
    <name evidence="3" type="ORF">GCM10022393_20640</name>
</gene>
<evidence type="ECO:0000313" key="3">
    <source>
        <dbReference type="EMBL" id="GAA3508800.1"/>
    </source>
</evidence>
<reference evidence="4" key="1">
    <citation type="journal article" date="2019" name="Int. J. Syst. Evol. Microbiol.">
        <title>The Global Catalogue of Microorganisms (GCM) 10K type strain sequencing project: providing services to taxonomists for standard genome sequencing and annotation.</title>
        <authorList>
            <consortium name="The Broad Institute Genomics Platform"/>
            <consortium name="The Broad Institute Genome Sequencing Center for Infectious Disease"/>
            <person name="Wu L."/>
            <person name="Ma J."/>
        </authorList>
    </citation>
    <scope>NUCLEOTIDE SEQUENCE [LARGE SCALE GENOMIC DNA]</scope>
    <source>
        <strain evidence="4">JCM 17106</strain>
    </source>
</reference>
<feature type="transmembrane region" description="Helical" evidence="1">
    <location>
        <begin position="12"/>
        <end position="32"/>
    </location>
</feature>
<dbReference type="Gene3D" id="3.30.1150.10">
    <property type="match status" value="1"/>
</dbReference>
<feature type="domain" description="TonB C-terminal" evidence="2">
    <location>
        <begin position="192"/>
        <end position="247"/>
    </location>
</feature>
<keyword evidence="1" id="KW-1133">Transmembrane helix</keyword>
<dbReference type="SUPFAM" id="SSF74653">
    <property type="entry name" value="TolA/TonB C-terminal domain"/>
    <property type="match status" value="1"/>
</dbReference>
<accession>A0ABP6UIJ7</accession>
<evidence type="ECO:0000259" key="2">
    <source>
        <dbReference type="Pfam" id="PF03544"/>
    </source>
</evidence>
<sequence length="250" mass="28146">MSNKHDANARKGTLVNFQIGLIASLLFTYLMFEVYTAEPMIKDAIVDHEVYEDVNFTMDTFIVESKPPEEIAAKITQPKVPEFIEPEVVEDDKVLEKLEEEFKSEPIPESSTPFDPSALNNLPDEIIDVPVEVPFSVVEFVPIFPGCEKLGTNKERAACFSEKITKIVSRKFNSGLGSEYGLTGIQRIYTMFDVATDGTIQNIKVRAAHRGLEKEAIRVINLFPTMTPGKQRDTPVTVKYQLPIVFQIQD</sequence>
<proteinExistence type="predicted"/>
<keyword evidence="1" id="KW-0472">Membrane</keyword>
<dbReference type="Proteomes" id="UP001500459">
    <property type="component" value="Unassembled WGS sequence"/>
</dbReference>
<name>A0ABP6UIJ7_9FLAO</name>
<dbReference type="EMBL" id="BAABCW010000007">
    <property type="protein sequence ID" value="GAA3508800.1"/>
    <property type="molecule type" value="Genomic_DNA"/>
</dbReference>
<organism evidence="3 4">
    <name type="scientific">Aquimarina addita</name>
    <dbReference type="NCBI Taxonomy" id="870485"/>
    <lineage>
        <taxon>Bacteria</taxon>
        <taxon>Pseudomonadati</taxon>
        <taxon>Bacteroidota</taxon>
        <taxon>Flavobacteriia</taxon>
        <taxon>Flavobacteriales</taxon>
        <taxon>Flavobacteriaceae</taxon>
        <taxon>Aquimarina</taxon>
    </lineage>
</organism>
<keyword evidence="4" id="KW-1185">Reference proteome</keyword>
<dbReference type="Pfam" id="PF03544">
    <property type="entry name" value="TonB_C"/>
    <property type="match status" value="1"/>
</dbReference>